<feature type="compositionally biased region" description="Basic and acidic residues" evidence="10">
    <location>
        <begin position="19"/>
        <end position="29"/>
    </location>
</feature>
<dbReference type="InterPro" id="IPR017147">
    <property type="entry name" value="Tricalbin"/>
</dbReference>
<evidence type="ECO:0000256" key="8">
    <source>
        <dbReference type="ARBA" id="ARBA00023136"/>
    </source>
</evidence>
<evidence type="ECO:0000256" key="1">
    <source>
        <dbReference type="ARBA" id="ARBA00004370"/>
    </source>
</evidence>
<dbReference type="InterPro" id="IPR037756">
    <property type="entry name" value="C2D_Tricalbin"/>
</dbReference>
<feature type="coiled-coil region" evidence="9">
    <location>
        <begin position="790"/>
        <end position="824"/>
    </location>
</feature>
<evidence type="ECO:0000256" key="6">
    <source>
        <dbReference type="ARBA" id="ARBA00023055"/>
    </source>
</evidence>
<dbReference type="EMBL" id="JAEUBE010000042">
    <property type="protein sequence ID" value="KAH3671943.1"/>
    <property type="molecule type" value="Genomic_DNA"/>
</dbReference>
<evidence type="ECO:0000256" key="5">
    <source>
        <dbReference type="ARBA" id="ARBA00022989"/>
    </source>
</evidence>
<evidence type="ECO:0000259" key="12">
    <source>
        <dbReference type="PROSITE" id="PS50004"/>
    </source>
</evidence>
<evidence type="ECO:0000256" key="11">
    <source>
        <dbReference type="SAM" id="Phobius"/>
    </source>
</evidence>
<keyword evidence="7" id="KW-0446">Lipid-binding</keyword>
<keyword evidence="15" id="KW-1185">Reference proteome</keyword>
<evidence type="ECO:0000256" key="4">
    <source>
        <dbReference type="ARBA" id="ARBA00022737"/>
    </source>
</evidence>
<feature type="domain" description="C2" evidence="12">
    <location>
        <begin position="499"/>
        <end position="619"/>
    </location>
</feature>
<dbReference type="CDD" id="cd04040">
    <property type="entry name" value="C2D_Tricalbin-like"/>
    <property type="match status" value="1"/>
</dbReference>
<keyword evidence="6" id="KW-0445">Lipid transport</keyword>
<dbReference type="OrthoDB" id="1029639at2759"/>
<feature type="domain" description="C2" evidence="12">
    <location>
        <begin position="635"/>
        <end position="751"/>
    </location>
</feature>
<dbReference type="PROSITE" id="PS51847">
    <property type="entry name" value="SMP"/>
    <property type="match status" value="1"/>
</dbReference>
<accession>A0A9P8TA15</accession>
<dbReference type="Pfam" id="PF00168">
    <property type="entry name" value="C2"/>
    <property type="match status" value="5"/>
</dbReference>
<dbReference type="PROSITE" id="PS50004">
    <property type="entry name" value="C2"/>
    <property type="match status" value="3"/>
</dbReference>
<reference evidence="14" key="1">
    <citation type="journal article" date="2021" name="Open Biol.">
        <title>Shared evolutionary footprints suggest mitochondrial oxidative damage underlies multiple complex I losses in fungi.</title>
        <authorList>
            <person name="Schikora-Tamarit M.A."/>
            <person name="Marcet-Houben M."/>
            <person name="Nosek J."/>
            <person name="Gabaldon T."/>
        </authorList>
    </citation>
    <scope>NUCLEOTIDE SEQUENCE</scope>
    <source>
        <strain evidence="14">CBS6075</strain>
    </source>
</reference>
<feature type="transmembrane region" description="Helical" evidence="11">
    <location>
        <begin position="94"/>
        <end position="112"/>
    </location>
</feature>
<dbReference type="SMART" id="SM00239">
    <property type="entry name" value="C2"/>
    <property type="match status" value="5"/>
</dbReference>
<dbReference type="GeneID" id="70232097"/>
<dbReference type="InterPro" id="IPR037762">
    <property type="entry name" value="C2C_Tricalbin"/>
</dbReference>
<proteinExistence type="predicted"/>
<evidence type="ECO:0000256" key="10">
    <source>
        <dbReference type="SAM" id="MobiDB-lite"/>
    </source>
</evidence>
<keyword evidence="3 11" id="KW-0812">Transmembrane</keyword>
<feature type="region of interest" description="Disordered" evidence="10">
    <location>
        <begin position="1177"/>
        <end position="1236"/>
    </location>
</feature>
<dbReference type="PANTHER" id="PTHR46980">
    <property type="entry name" value="TRICALBIN-1-RELATED"/>
    <property type="match status" value="1"/>
</dbReference>
<dbReference type="InterPro" id="IPR035892">
    <property type="entry name" value="C2_domain_sf"/>
</dbReference>
<keyword evidence="5 11" id="KW-1133">Transmembrane helix</keyword>
<feature type="compositionally biased region" description="Polar residues" evidence="10">
    <location>
        <begin position="1182"/>
        <end position="1214"/>
    </location>
</feature>
<evidence type="ECO:0000313" key="14">
    <source>
        <dbReference type="EMBL" id="KAH3671943.1"/>
    </source>
</evidence>
<sequence length="1355" mass="148825">MSSVEKPVTAAQPNVPVENTEKAPLDPETKTTTSRPYKEFHAPTNGKVDFPWQKIGSFIDPANPPKPEEFKAINMDSGNTLIQGYLKDKYYSDFYYNCSLMVGTCLFAWLIARLGGGFFALGFVLICASASYRNEFRRFNRNIRDDMLRLDAAKQLEDRHETMEWLNSFLAKFWVIYMPELSDMVIAQANTVLKDVAPPPPIDKLTLDEFTLGTKAPKVESIKSFTKLGRDVWQMDWDFGFTPNDTDDMTKNELKKKIDPKVALGIRVGKGFVGASLPILVEDMSFKGKMRITMKLGDNMPHIKTVSVSFLEPPSIDYALKPVGGNTFGIDIMSVIPGLSSFVNSLIHSNLGPMLYAPNSLDIDVEEIFESMLPEAKGVLAVNLRGAEYFKDSNISPYVEFATDQGAATPYVSDIKAKTNAPIFNEVHYLLVNDLNQKLNFKLLTLEDKEVQELGNTSFELLDLTQKEIREKVESKLTKQNKRIGKIVYDLKWLPVLEGKTLDDGTKEAPPESEVGIFKLVLQSGRDFDVSKSILGKLSTYAEIFFGEELVAKSRVVKSSNEPDYKIIFEELVRSKSTTPIKIVIRDTSSYGTPIIGEYASSSLNDLVFNTLEGKSTISLTSGSGFLRLKAIWKPLGSLGVDGGASFIPPMGIVRLNVKKCENLKNLETIGSIDPYVRVLSGGRVAAQTPVVKDTLNPVFDEVMYIPLISENQKITLDCMDVEKSTDDRLVGSAVITLNKYIKRNENGNYLAYEGSSKVITKPLSYKEKEQRGTVYYSISFYPTIPVYSQKELREKKKAKEVDREAELEELNEQAEMMEAYKKKPNDYEWYTDDDDEDKTGINKKELSFDQLVSHNSGVLGINLLSGKLFKPDCYVQFLLDDRAFPDYTSKKSSGRKLASDAGSAFVRDLNHSTVLVRISPKEHVKKKTDIITEKEFKVSDLLSRGYKEPIHLDLGGNSIEAQFEYIPTAIPLGVSESMDDTGILSLTIVKALDLKAADKNGKSDPFVVITVNGIQVYKTDKVKKNLNPVFNEQVTIPVKSRSRTEVKAVLYDYDVAGKNDPLGSAVLDLTQLKPNEKVPFEVRLDTQGSVIFEGYFEPKYMRPELSESGELAGLAGAPLKLVGGAAGFVGQAGAGAVGAGAGAIGAGMGAGVGAVGAGAGAIGSVGGGLMRKFGGKKKSSMDLNRNGNSLNPPNQFNDTQSIQSSKPGSQASSPMKPGYQRQNSDMTSFTSTTLGGSTLPGRVSIVQLSGVPEKESLLVKVSLVSPSKTREIYKTKAVKPDSEGVISWKESVPFKAAGDAKVLFQVKEHHTFGKSVEYAETQIGLEEVAGNSSDITLPLSNGELVVNFNFGASS</sequence>
<keyword evidence="8 11" id="KW-0472">Membrane</keyword>
<dbReference type="InterPro" id="IPR052455">
    <property type="entry name" value="Tricalbin_domain"/>
</dbReference>
<dbReference type="RefSeq" id="XP_046065058.1">
    <property type="nucleotide sequence ID" value="XM_046202055.1"/>
</dbReference>
<evidence type="ECO:0000256" key="2">
    <source>
        <dbReference type="ARBA" id="ARBA00022448"/>
    </source>
</evidence>
<feature type="domain" description="SMP-LTD" evidence="13">
    <location>
        <begin position="159"/>
        <end position="366"/>
    </location>
</feature>
<dbReference type="CDD" id="cd04045">
    <property type="entry name" value="C2C_Tricalbin-like"/>
    <property type="match status" value="1"/>
</dbReference>
<dbReference type="InterPro" id="IPR031468">
    <property type="entry name" value="SMP_LBD"/>
</dbReference>
<dbReference type="SUPFAM" id="SSF49562">
    <property type="entry name" value="C2 domain (Calcium/lipid-binding domain, CaLB)"/>
    <property type="match status" value="5"/>
</dbReference>
<dbReference type="InterPro" id="IPR056910">
    <property type="entry name" value="TCB1-3_C2"/>
</dbReference>
<dbReference type="GO" id="GO:0006869">
    <property type="term" value="P:lipid transport"/>
    <property type="evidence" value="ECO:0007669"/>
    <property type="project" value="UniProtKB-KW"/>
</dbReference>
<evidence type="ECO:0000259" key="13">
    <source>
        <dbReference type="PROSITE" id="PS51847"/>
    </source>
</evidence>
<comment type="subcellular location">
    <subcellularLocation>
        <location evidence="1">Membrane</location>
    </subcellularLocation>
</comment>
<feature type="region of interest" description="Disordered" evidence="10">
    <location>
        <begin position="1"/>
        <end position="40"/>
    </location>
</feature>
<dbReference type="CDD" id="cd21678">
    <property type="entry name" value="SMP_TCB"/>
    <property type="match status" value="1"/>
</dbReference>
<reference evidence="14" key="2">
    <citation type="submission" date="2021-01" db="EMBL/GenBank/DDBJ databases">
        <authorList>
            <person name="Schikora-Tamarit M.A."/>
        </authorList>
    </citation>
    <scope>NUCLEOTIDE SEQUENCE</scope>
    <source>
        <strain evidence="14">CBS6075</strain>
    </source>
</reference>
<dbReference type="Pfam" id="PF24920">
    <property type="entry name" value="C2_TCB1"/>
    <property type="match status" value="1"/>
</dbReference>
<evidence type="ECO:0000313" key="15">
    <source>
        <dbReference type="Proteomes" id="UP000769157"/>
    </source>
</evidence>
<evidence type="ECO:0000256" key="9">
    <source>
        <dbReference type="SAM" id="Coils"/>
    </source>
</evidence>
<dbReference type="Pfam" id="PF25669">
    <property type="entry name" value="SMP_MUG190-like"/>
    <property type="match status" value="1"/>
</dbReference>
<keyword evidence="2" id="KW-0813">Transport</keyword>
<dbReference type="PIRSF" id="PIRSF037232">
    <property type="entry name" value="Tricalbin"/>
    <property type="match status" value="1"/>
</dbReference>
<feature type="domain" description="C2" evidence="12">
    <location>
        <begin position="967"/>
        <end position="1083"/>
    </location>
</feature>
<dbReference type="Gene3D" id="2.60.40.150">
    <property type="entry name" value="C2 domain"/>
    <property type="match status" value="3"/>
</dbReference>
<keyword evidence="4" id="KW-0677">Repeat</keyword>
<keyword evidence="9" id="KW-0175">Coiled coil</keyword>
<name>A0A9P8TA15_9ASCO</name>
<protein>
    <submittedName>
        <fullName evidence="14">Uncharacterized protein</fullName>
    </submittedName>
</protein>
<dbReference type="GO" id="GO:0061817">
    <property type="term" value="P:endoplasmic reticulum-plasma membrane tethering"/>
    <property type="evidence" value="ECO:0007669"/>
    <property type="project" value="InterPro"/>
</dbReference>
<evidence type="ECO:0000256" key="3">
    <source>
        <dbReference type="ARBA" id="ARBA00022692"/>
    </source>
</evidence>
<dbReference type="GO" id="GO:0016020">
    <property type="term" value="C:membrane"/>
    <property type="evidence" value="ECO:0007669"/>
    <property type="project" value="UniProtKB-SubCell"/>
</dbReference>
<evidence type="ECO:0000256" key="7">
    <source>
        <dbReference type="ARBA" id="ARBA00023121"/>
    </source>
</evidence>
<dbReference type="Proteomes" id="UP000769157">
    <property type="component" value="Unassembled WGS sequence"/>
</dbReference>
<dbReference type="PANTHER" id="PTHR46980:SF1">
    <property type="entry name" value="TRICALBIN-3"/>
    <property type="match status" value="1"/>
</dbReference>
<organism evidence="14 15">
    <name type="scientific">Ogataea philodendri</name>
    <dbReference type="NCBI Taxonomy" id="1378263"/>
    <lineage>
        <taxon>Eukaryota</taxon>
        <taxon>Fungi</taxon>
        <taxon>Dikarya</taxon>
        <taxon>Ascomycota</taxon>
        <taxon>Saccharomycotina</taxon>
        <taxon>Pichiomycetes</taxon>
        <taxon>Pichiales</taxon>
        <taxon>Pichiaceae</taxon>
        <taxon>Ogataea</taxon>
    </lineage>
</organism>
<gene>
    <name evidence="14" type="ORF">OGAPHI_000129</name>
</gene>
<dbReference type="GO" id="GO:0008289">
    <property type="term" value="F:lipid binding"/>
    <property type="evidence" value="ECO:0007669"/>
    <property type="project" value="UniProtKB-KW"/>
</dbReference>
<comment type="caution">
    <text evidence="14">The sequence shown here is derived from an EMBL/GenBank/DDBJ whole genome shotgun (WGS) entry which is preliminary data.</text>
</comment>
<dbReference type="GO" id="GO:0071944">
    <property type="term" value="C:cell periphery"/>
    <property type="evidence" value="ECO:0007669"/>
    <property type="project" value="UniProtKB-ARBA"/>
</dbReference>
<dbReference type="InterPro" id="IPR000008">
    <property type="entry name" value="C2_dom"/>
</dbReference>